<feature type="chain" id="PRO_5012331792" evidence="1">
    <location>
        <begin position="22"/>
        <end position="156"/>
    </location>
</feature>
<dbReference type="Proteomes" id="UP000197153">
    <property type="component" value="Chromosome 2"/>
</dbReference>
<dbReference type="EMBL" id="CP022111">
    <property type="protein sequence ID" value="ASG23158.1"/>
    <property type="molecule type" value="Genomic_DNA"/>
</dbReference>
<organism evidence="2 3">
    <name type="scientific">Nitrospirillum viridazoti CBAmc</name>
    <dbReference type="NCBI Taxonomy" id="1441467"/>
    <lineage>
        <taxon>Bacteria</taxon>
        <taxon>Pseudomonadati</taxon>
        <taxon>Pseudomonadota</taxon>
        <taxon>Alphaproteobacteria</taxon>
        <taxon>Rhodospirillales</taxon>
        <taxon>Azospirillaceae</taxon>
        <taxon>Nitrospirillum</taxon>
        <taxon>Nitrospirillum viridazoti</taxon>
    </lineage>
</organism>
<evidence type="ECO:0000313" key="3">
    <source>
        <dbReference type="Proteomes" id="UP000197153"/>
    </source>
</evidence>
<name>A0A248JYD7_9PROT</name>
<accession>A0A248JYD7</accession>
<feature type="signal peptide" evidence="1">
    <location>
        <begin position="1"/>
        <end position="21"/>
    </location>
</feature>
<evidence type="ECO:0000256" key="1">
    <source>
        <dbReference type="SAM" id="SignalP"/>
    </source>
</evidence>
<keyword evidence="1" id="KW-0732">Signal</keyword>
<reference evidence="2 3" key="1">
    <citation type="submission" date="2017-06" db="EMBL/GenBank/DDBJ databases">
        <title>Complete genome sequence of Nitrospirillum amazonense strain CBAmC, an endophytic nitrogen-fixing and plant growth-promoting bacterium, isolated from sugarcane.</title>
        <authorList>
            <person name="Schwab S."/>
            <person name="dos Santos Teixeira K.R."/>
            <person name="Simoes Araujo J.L."/>
            <person name="Soares Vidal M."/>
            <person name="Borges de Freitas H.R."/>
            <person name="Rivello Crivelaro A.L."/>
            <person name="Bueno de Camargo Nunes A."/>
            <person name="dos Santos C.M."/>
            <person name="Palmeira da Silva Rosa D."/>
            <person name="da Silva Padilha D."/>
            <person name="da Silva E."/>
            <person name="Araujo Terra L."/>
            <person name="Soares Mendes V."/>
            <person name="Farinelli L."/>
            <person name="Magalhaes Cruz L."/>
            <person name="Baldani J.I."/>
        </authorList>
    </citation>
    <scope>NUCLEOTIDE SEQUENCE [LARGE SCALE GENOMIC DNA]</scope>
    <source>
        <strain evidence="2 3">CBAmC</strain>
    </source>
</reference>
<dbReference type="KEGG" id="nao:Y958_20165"/>
<proteinExistence type="predicted"/>
<sequence>MPRIAAVMTALLVLAAGAAWGQGVPQGVSQEGAQKGTSKGPTIAVDPAACQWAVRHEPAPDVAYQPGVDVDGNPVAPADLDGGVRLPTPQRIEIPLTARLARALPRAPGTARSRADAYLGLLTVEGDQVLFNGQPLTDPAADELAALCRQQGLSGR</sequence>
<keyword evidence="3" id="KW-1185">Reference proteome</keyword>
<evidence type="ECO:0000313" key="2">
    <source>
        <dbReference type="EMBL" id="ASG23158.1"/>
    </source>
</evidence>
<protein>
    <submittedName>
        <fullName evidence="2">Uncharacterized protein</fullName>
    </submittedName>
</protein>
<dbReference type="AlphaFoldDB" id="A0A248JYD7"/>
<gene>
    <name evidence="2" type="ORF">Y958_20165</name>
</gene>